<evidence type="ECO:0000313" key="2">
    <source>
        <dbReference type="EMBL" id="JAD41738.1"/>
    </source>
</evidence>
<reference evidence="2" key="1">
    <citation type="submission" date="2014-09" db="EMBL/GenBank/DDBJ databases">
        <authorList>
            <person name="Magalhaes I.L.F."/>
            <person name="Oliveira U."/>
            <person name="Santos F.R."/>
            <person name="Vidigal T.H.D.A."/>
            <person name="Brescovit A.D."/>
            <person name="Santos A.J."/>
        </authorList>
    </citation>
    <scope>NUCLEOTIDE SEQUENCE</scope>
    <source>
        <tissue evidence="2">Shoot tissue taken approximately 20 cm above the soil surface</tissue>
    </source>
</reference>
<keyword evidence="1" id="KW-0472">Membrane</keyword>
<protein>
    <submittedName>
        <fullName evidence="2">Uncharacterized protein</fullName>
    </submittedName>
</protein>
<name>A0A0A8ZVM2_ARUDO</name>
<sequence length="54" mass="6557">MMYMKHSLRIFLCSLEYPYLLFFFRIGKGKLLMYEKLICNGRCCHKNAHREVPL</sequence>
<dbReference type="EMBL" id="GBRH01256157">
    <property type="protein sequence ID" value="JAD41738.1"/>
    <property type="molecule type" value="Transcribed_RNA"/>
</dbReference>
<dbReference type="AlphaFoldDB" id="A0A0A8ZVM2"/>
<evidence type="ECO:0000256" key="1">
    <source>
        <dbReference type="SAM" id="Phobius"/>
    </source>
</evidence>
<organism evidence="2">
    <name type="scientific">Arundo donax</name>
    <name type="common">Giant reed</name>
    <name type="synonym">Donax arundinaceus</name>
    <dbReference type="NCBI Taxonomy" id="35708"/>
    <lineage>
        <taxon>Eukaryota</taxon>
        <taxon>Viridiplantae</taxon>
        <taxon>Streptophyta</taxon>
        <taxon>Embryophyta</taxon>
        <taxon>Tracheophyta</taxon>
        <taxon>Spermatophyta</taxon>
        <taxon>Magnoliopsida</taxon>
        <taxon>Liliopsida</taxon>
        <taxon>Poales</taxon>
        <taxon>Poaceae</taxon>
        <taxon>PACMAD clade</taxon>
        <taxon>Arundinoideae</taxon>
        <taxon>Arundineae</taxon>
        <taxon>Arundo</taxon>
    </lineage>
</organism>
<accession>A0A0A8ZVM2</accession>
<proteinExistence type="predicted"/>
<keyword evidence="1" id="KW-1133">Transmembrane helix</keyword>
<reference evidence="2" key="2">
    <citation type="journal article" date="2015" name="Data Brief">
        <title>Shoot transcriptome of the giant reed, Arundo donax.</title>
        <authorList>
            <person name="Barrero R.A."/>
            <person name="Guerrero F.D."/>
            <person name="Moolhuijzen P."/>
            <person name="Goolsby J.A."/>
            <person name="Tidwell J."/>
            <person name="Bellgard S.E."/>
            <person name="Bellgard M.I."/>
        </authorList>
    </citation>
    <scope>NUCLEOTIDE SEQUENCE</scope>
    <source>
        <tissue evidence="2">Shoot tissue taken approximately 20 cm above the soil surface</tissue>
    </source>
</reference>
<keyword evidence="1" id="KW-0812">Transmembrane</keyword>
<feature type="transmembrane region" description="Helical" evidence="1">
    <location>
        <begin position="6"/>
        <end position="26"/>
    </location>
</feature>